<dbReference type="AlphaFoldDB" id="A0A0C3PAV3"/>
<name>A0A0C3PAV3_PISTI</name>
<dbReference type="Proteomes" id="UP000054217">
    <property type="component" value="Unassembled WGS sequence"/>
</dbReference>
<evidence type="ECO:0000313" key="3">
    <source>
        <dbReference type="Proteomes" id="UP000054217"/>
    </source>
</evidence>
<gene>
    <name evidence="2" type="ORF">M404DRAFT_25877</name>
</gene>
<dbReference type="EMBL" id="KN831969">
    <property type="protein sequence ID" value="KIO04769.1"/>
    <property type="molecule type" value="Genomic_DNA"/>
</dbReference>
<organism evidence="2 3">
    <name type="scientific">Pisolithus tinctorius Marx 270</name>
    <dbReference type="NCBI Taxonomy" id="870435"/>
    <lineage>
        <taxon>Eukaryota</taxon>
        <taxon>Fungi</taxon>
        <taxon>Dikarya</taxon>
        <taxon>Basidiomycota</taxon>
        <taxon>Agaricomycotina</taxon>
        <taxon>Agaricomycetes</taxon>
        <taxon>Agaricomycetidae</taxon>
        <taxon>Boletales</taxon>
        <taxon>Sclerodermatineae</taxon>
        <taxon>Pisolithaceae</taxon>
        <taxon>Pisolithus</taxon>
    </lineage>
</organism>
<dbReference type="InParanoid" id="A0A0C3PAV3"/>
<dbReference type="HOGENOM" id="CLU_1355128_0_0_1"/>
<sequence>MDADEEGDADVKRHKGERQVERRVKAKLPPPEGESAAPPKRQRKNKVVLNTDQLATVNTKRDRWQFEEADGGKKLGLPGSEDDSESLDWDTSDNTADILIRLLSYCGHFRAPFESGAVLNIDLSGFVNHLYAFILPVSLLPQIDAPPLTEPASNFRISKAGSVVDTLFRALNVVFSPRSSGGIVVPWRSAAFAKRLLIASTI</sequence>
<feature type="region of interest" description="Disordered" evidence="1">
    <location>
        <begin position="1"/>
        <end position="88"/>
    </location>
</feature>
<feature type="compositionally biased region" description="Polar residues" evidence="1">
    <location>
        <begin position="48"/>
        <end position="58"/>
    </location>
</feature>
<protein>
    <submittedName>
        <fullName evidence="2">Uncharacterized protein</fullName>
    </submittedName>
</protein>
<feature type="compositionally biased region" description="Basic and acidic residues" evidence="1">
    <location>
        <begin position="59"/>
        <end position="73"/>
    </location>
</feature>
<keyword evidence="3" id="KW-1185">Reference proteome</keyword>
<reference evidence="3" key="2">
    <citation type="submission" date="2015-01" db="EMBL/GenBank/DDBJ databases">
        <title>Evolutionary Origins and Diversification of the Mycorrhizal Mutualists.</title>
        <authorList>
            <consortium name="DOE Joint Genome Institute"/>
            <consortium name="Mycorrhizal Genomics Consortium"/>
            <person name="Kohler A."/>
            <person name="Kuo A."/>
            <person name="Nagy L.G."/>
            <person name="Floudas D."/>
            <person name="Copeland A."/>
            <person name="Barry K.W."/>
            <person name="Cichocki N."/>
            <person name="Veneault-Fourrey C."/>
            <person name="LaButti K."/>
            <person name="Lindquist E.A."/>
            <person name="Lipzen A."/>
            <person name="Lundell T."/>
            <person name="Morin E."/>
            <person name="Murat C."/>
            <person name="Riley R."/>
            <person name="Ohm R."/>
            <person name="Sun H."/>
            <person name="Tunlid A."/>
            <person name="Henrissat B."/>
            <person name="Grigoriev I.V."/>
            <person name="Hibbett D.S."/>
            <person name="Martin F."/>
        </authorList>
    </citation>
    <scope>NUCLEOTIDE SEQUENCE [LARGE SCALE GENOMIC DNA]</scope>
    <source>
        <strain evidence="3">Marx 270</strain>
    </source>
</reference>
<proteinExistence type="predicted"/>
<evidence type="ECO:0000256" key="1">
    <source>
        <dbReference type="SAM" id="MobiDB-lite"/>
    </source>
</evidence>
<reference evidence="2 3" key="1">
    <citation type="submission" date="2014-04" db="EMBL/GenBank/DDBJ databases">
        <authorList>
            <consortium name="DOE Joint Genome Institute"/>
            <person name="Kuo A."/>
            <person name="Kohler A."/>
            <person name="Costa M.D."/>
            <person name="Nagy L.G."/>
            <person name="Floudas D."/>
            <person name="Copeland A."/>
            <person name="Barry K.W."/>
            <person name="Cichocki N."/>
            <person name="Veneault-Fourrey C."/>
            <person name="LaButti K."/>
            <person name="Lindquist E.A."/>
            <person name="Lipzen A."/>
            <person name="Lundell T."/>
            <person name="Morin E."/>
            <person name="Murat C."/>
            <person name="Sun H."/>
            <person name="Tunlid A."/>
            <person name="Henrissat B."/>
            <person name="Grigoriev I.V."/>
            <person name="Hibbett D.S."/>
            <person name="Martin F."/>
            <person name="Nordberg H.P."/>
            <person name="Cantor M.N."/>
            <person name="Hua S.X."/>
        </authorList>
    </citation>
    <scope>NUCLEOTIDE SEQUENCE [LARGE SCALE GENOMIC DNA]</scope>
    <source>
        <strain evidence="2 3">Marx 270</strain>
    </source>
</reference>
<dbReference type="STRING" id="870435.A0A0C3PAV3"/>
<dbReference type="OrthoDB" id="10263597at2759"/>
<evidence type="ECO:0000313" key="2">
    <source>
        <dbReference type="EMBL" id="KIO04769.1"/>
    </source>
</evidence>
<accession>A0A0C3PAV3</accession>